<dbReference type="GO" id="GO:0016020">
    <property type="term" value="C:membrane"/>
    <property type="evidence" value="ECO:0007669"/>
    <property type="project" value="TreeGrafter"/>
</dbReference>
<dbReference type="Pfam" id="PF00169">
    <property type="entry name" value="PH"/>
    <property type="match status" value="1"/>
</dbReference>
<dbReference type="PANTHER" id="PTHR10972:SF205">
    <property type="entry name" value="OXYSTEROL-BINDING PROTEIN 1"/>
    <property type="match status" value="1"/>
</dbReference>
<keyword evidence="5" id="KW-1185">Reference proteome</keyword>
<sequence>MEGYLKKWINIVTRWQDRYFILNDHILHYCEHQGGQSKGQIHLKVAAIILVPEDPLRIIINTGTNEIQLRASSVPEKIEWVNALKRAQESCQETIPRDYIKEVNDILTDIWVTQAAFDETLNILVPKLERQPKYVELAEKLSELGQKIKMNVTICTQLLEVEKEKLETQQQSGDNQTLFQSFRNISSRIDEFNRQNSAISCSSSLSIQDILESLKYEQPIKYKNLINNPVFQKIQFTNQQLRIALPRTQDPNEKLKVWSLIKDLIGKDLSKFAVPVYFNEPLSMLQRLAENLEYYQTLIEANQEQDQWLRMCYVMGFGVSAYSSNIDRHKKPFNPILGETFEIQNKQFRFVSEQVSHHPPISAGYAESNDFEMQMQTDLKTKMTPRSMEVQPLGNVYIKLKQFNDQISYNKCITKVHNIIFGNMYIEHIGDMIFHNYTTNDKGVLTLSENQKMVGTVYDSNGKEKYKLKGQWNDSLIARNVQTGQEVVVWKRYDLPQDYKNYFFFTKFALNLNLLNIDLIKSLPCTDCRLRPDQLALEYGFIDLAADEKHRLEQKQRQRRKDMQIAGQKHIPQFFELMKEPCTNEMIYKYKGNYWRKKGEGLDLF</sequence>
<evidence type="ECO:0000256" key="1">
    <source>
        <dbReference type="ARBA" id="ARBA00008842"/>
    </source>
</evidence>
<dbReference type="AlphaFoldDB" id="A0A8S1PAV4"/>
<evidence type="ECO:0000313" key="5">
    <source>
        <dbReference type="Proteomes" id="UP000688137"/>
    </source>
</evidence>
<dbReference type="InterPro" id="IPR000648">
    <property type="entry name" value="Oxysterol-bd"/>
</dbReference>
<accession>A0A8S1PAV4</accession>
<evidence type="ECO:0000259" key="3">
    <source>
        <dbReference type="PROSITE" id="PS50003"/>
    </source>
</evidence>
<dbReference type="OMA" id="LKVWSLI"/>
<dbReference type="GO" id="GO:0005829">
    <property type="term" value="C:cytosol"/>
    <property type="evidence" value="ECO:0007669"/>
    <property type="project" value="TreeGrafter"/>
</dbReference>
<name>A0A8S1PAV4_PARPR</name>
<dbReference type="FunFam" id="2.30.29.30:FF:000615">
    <property type="entry name" value="Uncharacterized protein"/>
    <property type="match status" value="1"/>
</dbReference>
<reference evidence="4" key="1">
    <citation type="submission" date="2021-01" db="EMBL/GenBank/DDBJ databases">
        <authorList>
            <consortium name="Genoscope - CEA"/>
            <person name="William W."/>
        </authorList>
    </citation>
    <scope>NUCLEOTIDE SEQUENCE</scope>
</reference>
<dbReference type="PANTHER" id="PTHR10972">
    <property type="entry name" value="OXYSTEROL-BINDING PROTEIN-RELATED"/>
    <property type="match status" value="1"/>
</dbReference>
<dbReference type="InterPro" id="IPR001849">
    <property type="entry name" value="PH_domain"/>
</dbReference>
<comment type="similarity">
    <text evidence="1 2">Belongs to the OSBP family.</text>
</comment>
<dbReference type="EMBL" id="CAJJDM010000115">
    <property type="protein sequence ID" value="CAD8100307.1"/>
    <property type="molecule type" value="Genomic_DNA"/>
</dbReference>
<organism evidence="4 5">
    <name type="scientific">Paramecium primaurelia</name>
    <dbReference type="NCBI Taxonomy" id="5886"/>
    <lineage>
        <taxon>Eukaryota</taxon>
        <taxon>Sar</taxon>
        <taxon>Alveolata</taxon>
        <taxon>Ciliophora</taxon>
        <taxon>Intramacronucleata</taxon>
        <taxon>Oligohymenophorea</taxon>
        <taxon>Peniculida</taxon>
        <taxon>Parameciidae</taxon>
        <taxon>Paramecium</taxon>
    </lineage>
</organism>
<feature type="domain" description="PH" evidence="3">
    <location>
        <begin position="1"/>
        <end position="89"/>
    </location>
</feature>
<evidence type="ECO:0000313" key="4">
    <source>
        <dbReference type="EMBL" id="CAD8100307.1"/>
    </source>
</evidence>
<dbReference type="InterPro" id="IPR018494">
    <property type="entry name" value="Oxysterol-bd_CS"/>
</dbReference>
<dbReference type="SMART" id="SM00233">
    <property type="entry name" value="PH"/>
    <property type="match status" value="1"/>
</dbReference>
<dbReference type="PROSITE" id="PS50003">
    <property type="entry name" value="PH_DOMAIN"/>
    <property type="match status" value="1"/>
</dbReference>
<dbReference type="GO" id="GO:0032934">
    <property type="term" value="F:sterol binding"/>
    <property type="evidence" value="ECO:0007669"/>
    <property type="project" value="TreeGrafter"/>
</dbReference>
<protein>
    <recommendedName>
        <fullName evidence="3">PH domain-containing protein</fullName>
    </recommendedName>
</protein>
<comment type="caution">
    <text evidence="4">The sequence shown here is derived from an EMBL/GenBank/DDBJ whole genome shotgun (WGS) entry which is preliminary data.</text>
</comment>
<proteinExistence type="inferred from homology"/>
<dbReference type="CDD" id="cd13293">
    <property type="entry name" value="PH_CpORP2-like"/>
    <property type="match status" value="1"/>
</dbReference>
<dbReference type="PROSITE" id="PS01013">
    <property type="entry name" value="OSBP"/>
    <property type="match status" value="1"/>
</dbReference>
<evidence type="ECO:0000256" key="2">
    <source>
        <dbReference type="RuleBase" id="RU003844"/>
    </source>
</evidence>
<dbReference type="Pfam" id="PF01237">
    <property type="entry name" value="Oxysterol_BP"/>
    <property type="match status" value="1"/>
</dbReference>
<dbReference type="Proteomes" id="UP000688137">
    <property type="component" value="Unassembled WGS sequence"/>
</dbReference>
<dbReference type="FunFam" id="2.40.160.120:FF:000001">
    <property type="entry name" value="Oxysterol-binding protein"/>
    <property type="match status" value="1"/>
</dbReference>
<gene>
    <name evidence="4" type="ORF">PPRIM_AZ9-3.1.T1120041</name>
</gene>
<dbReference type="GO" id="GO:0120009">
    <property type="term" value="P:intermembrane lipid transfer"/>
    <property type="evidence" value="ECO:0007669"/>
    <property type="project" value="UniProtKB-ARBA"/>
</dbReference>